<dbReference type="InterPro" id="IPR036397">
    <property type="entry name" value="RNaseH_sf"/>
</dbReference>
<dbReference type="Pfam" id="PF01359">
    <property type="entry name" value="Transposase_1"/>
    <property type="match status" value="1"/>
</dbReference>
<evidence type="ECO:0000313" key="1">
    <source>
        <dbReference type="EMBL" id="GFR88170.1"/>
    </source>
</evidence>
<dbReference type="AlphaFoldDB" id="A0AAV4GTQ8"/>
<reference evidence="1 2" key="1">
    <citation type="journal article" date="2021" name="Elife">
        <title>Chloroplast acquisition without the gene transfer in kleptoplastic sea slugs, Plakobranchus ocellatus.</title>
        <authorList>
            <person name="Maeda T."/>
            <person name="Takahashi S."/>
            <person name="Yoshida T."/>
            <person name="Shimamura S."/>
            <person name="Takaki Y."/>
            <person name="Nagai Y."/>
            <person name="Toyoda A."/>
            <person name="Suzuki Y."/>
            <person name="Arimoto A."/>
            <person name="Ishii H."/>
            <person name="Satoh N."/>
            <person name="Nishiyama T."/>
            <person name="Hasebe M."/>
            <person name="Maruyama T."/>
            <person name="Minagawa J."/>
            <person name="Obokata J."/>
            <person name="Shigenobu S."/>
        </authorList>
    </citation>
    <scope>NUCLEOTIDE SEQUENCE [LARGE SCALE GENOMIC DNA]</scope>
</reference>
<dbReference type="Proteomes" id="UP000762676">
    <property type="component" value="Unassembled WGS sequence"/>
</dbReference>
<name>A0AAV4GTQ8_9GAST</name>
<gene>
    <name evidence="1" type="ORF">ElyMa_000763700</name>
</gene>
<keyword evidence="2" id="KW-1185">Reference proteome</keyword>
<evidence type="ECO:0000313" key="2">
    <source>
        <dbReference type="Proteomes" id="UP000762676"/>
    </source>
</evidence>
<dbReference type="GO" id="GO:0003676">
    <property type="term" value="F:nucleic acid binding"/>
    <property type="evidence" value="ECO:0007669"/>
    <property type="project" value="InterPro"/>
</dbReference>
<dbReference type="Gene3D" id="3.30.420.10">
    <property type="entry name" value="Ribonuclease H-like superfamily/Ribonuclease H"/>
    <property type="match status" value="1"/>
</dbReference>
<dbReference type="PANTHER" id="PTHR46060">
    <property type="entry name" value="MARINER MOS1 TRANSPOSASE-LIKE PROTEIN"/>
    <property type="match status" value="1"/>
</dbReference>
<comment type="caution">
    <text evidence="1">The sequence shown here is derived from an EMBL/GenBank/DDBJ whole genome shotgun (WGS) entry which is preliminary data.</text>
</comment>
<dbReference type="InterPro" id="IPR052709">
    <property type="entry name" value="Transposase-MT_Hybrid"/>
</dbReference>
<dbReference type="EMBL" id="BMAT01001556">
    <property type="protein sequence ID" value="GFR88170.1"/>
    <property type="molecule type" value="Genomic_DNA"/>
</dbReference>
<organism evidence="1 2">
    <name type="scientific">Elysia marginata</name>
    <dbReference type="NCBI Taxonomy" id="1093978"/>
    <lineage>
        <taxon>Eukaryota</taxon>
        <taxon>Metazoa</taxon>
        <taxon>Spiralia</taxon>
        <taxon>Lophotrochozoa</taxon>
        <taxon>Mollusca</taxon>
        <taxon>Gastropoda</taxon>
        <taxon>Heterobranchia</taxon>
        <taxon>Euthyneura</taxon>
        <taxon>Panpulmonata</taxon>
        <taxon>Sacoglossa</taxon>
        <taxon>Placobranchoidea</taxon>
        <taxon>Plakobranchidae</taxon>
        <taxon>Elysia</taxon>
    </lineage>
</organism>
<sequence>MILGNRRMKQKDIAKELEISKERVQHIITDILGYRKVSARWLTRMLTDEMKMQRKTARAELLQHFEKEGDEFIQRIVTGDETWIHHYDLESKRQSMEYRHKSSPSPRKFKVVASARKVMLTVFWDSEGIVHIEFLKQRNTVNSERYISTLRKFSVRLNRARPTEHAILHHDNARPHTSRQTEEALHKRNFVVLPHTSYSSDLAPSNFYLFLKLKEHLRGNHYENDEDVEAAVRHWFRQKCVNFFTDGIRQLVRRWQL</sequence>
<accession>A0AAV4GTQ8</accession>
<dbReference type="PANTHER" id="PTHR46060:SF1">
    <property type="entry name" value="MARINER MOS1 TRANSPOSASE-LIKE PROTEIN"/>
    <property type="match status" value="1"/>
</dbReference>
<dbReference type="InterPro" id="IPR001888">
    <property type="entry name" value="Transposase_1"/>
</dbReference>
<proteinExistence type="predicted"/>
<protein>
    <submittedName>
        <fullName evidence="1">Transposase</fullName>
    </submittedName>
</protein>